<dbReference type="PANTHER" id="PTHR34351:SF1">
    <property type="entry name" value="SLR1927 PROTEIN"/>
    <property type="match status" value="1"/>
</dbReference>
<gene>
    <name evidence="3" type="ORF">OS889_00155</name>
</gene>
<comment type="caution">
    <text evidence="3">The sequence shown here is derived from an EMBL/GenBank/DDBJ whole genome shotgun (WGS) entry which is preliminary data.</text>
</comment>
<name>A0ABD5M809_9EURY</name>
<dbReference type="Proteomes" id="UP001570511">
    <property type="component" value="Unassembled WGS sequence"/>
</dbReference>
<evidence type="ECO:0000259" key="2">
    <source>
        <dbReference type="Pfam" id="PF01882"/>
    </source>
</evidence>
<evidence type="ECO:0000313" key="3">
    <source>
        <dbReference type="EMBL" id="MFA1609417.1"/>
    </source>
</evidence>
<dbReference type="InterPro" id="IPR002881">
    <property type="entry name" value="DUF58"/>
</dbReference>
<dbReference type="PANTHER" id="PTHR34351">
    <property type="entry name" value="SLR1927 PROTEIN-RELATED"/>
    <property type="match status" value="1"/>
</dbReference>
<accession>A0ABD5M809</accession>
<evidence type="ECO:0000313" key="4">
    <source>
        <dbReference type="Proteomes" id="UP001570511"/>
    </source>
</evidence>
<proteinExistence type="predicted"/>
<keyword evidence="4" id="KW-1185">Reference proteome</keyword>
<dbReference type="EMBL" id="JBGNYA010000001">
    <property type="protein sequence ID" value="MFA1609417.1"/>
    <property type="molecule type" value="Genomic_DNA"/>
</dbReference>
<dbReference type="AlphaFoldDB" id="A0ABD5M809"/>
<feature type="region of interest" description="Disordered" evidence="1">
    <location>
        <begin position="242"/>
        <end position="264"/>
    </location>
</feature>
<dbReference type="RefSeq" id="WP_372386459.1">
    <property type="nucleotide sequence ID" value="NZ_JBGNYA010000001.1"/>
</dbReference>
<sequence length="402" mass="41525">MRPTRRGYAVAAVVAAAVAVGAAFGARSLDAVVLPGIVALVAAAVQVWRAPAPGVERALPPADEPGTTGTVELRLDAPRTYPATVRDRLPAGVAVAGSGADGESASGESNESSEAVVDAAIGGAVSYEIARLRRGRHEIGPLTVVVTDVLGLFERTIALDVRKDLLVFPRVRRLSGSAEANLRALTQSRRATRRDEFDDLREYVRGDALRDVHWKSSAKRGELMIREFTAETDPDRVTVVAGVAGAERPRGEAENEDETDSGADPLADAMAEAAATVCLALIREGASVRLSTPAGEVDAGVDDTRAVLDHLAVVGRGPVPALDGEPDVAVVVDDERTVVRFDGRGHRFESMIGEADGGLPNGRSAVGADVAADGDADRPDASSGAGRVAPASGNRRGGGSSG</sequence>
<organism evidence="3 4">
    <name type="scientific">Halobellus rubicundus</name>
    <dbReference type="NCBI Taxonomy" id="2996466"/>
    <lineage>
        <taxon>Archaea</taxon>
        <taxon>Methanobacteriati</taxon>
        <taxon>Methanobacteriota</taxon>
        <taxon>Stenosarchaea group</taxon>
        <taxon>Halobacteria</taxon>
        <taxon>Halobacteriales</taxon>
        <taxon>Haloferacaceae</taxon>
        <taxon>Halobellus</taxon>
    </lineage>
</organism>
<protein>
    <submittedName>
        <fullName evidence="3">DUF58 domain-containing protein</fullName>
    </submittedName>
</protein>
<feature type="compositionally biased region" description="Low complexity" evidence="1">
    <location>
        <begin position="362"/>
        <end position="373"/>
    </location>
</feature>
<feature type="region of interest" description="Disordered" evidence="1">
    <location>
        <begin position="350"/>
        <end position="402"/>
    </location>
</feature>
<evidence type="ECO:0000256" key="1">
    <source>
        <dbReference type="SAM" id="MobiDB-lite"/>
    </source>
</evidence>
<feature type="domain" description="DUF58" evidence="2">
    <location>
        <begin position="199"/>
        <end position="288"/>
    </location>
</feature>
<dbReference type="Pfam" id="PF01882">
    <property type="entry name" value="DUF58"/>
    <property type="match status" value="1"/>
</dbReference>
<reference evidence="3 4" key="1">
    <citation type="submission" date="2024-08" db="EMBL/GenBank/DDBJ databases">
        <title>Halobellus sp. MBLA0158 whole genome sequence.</title>
        <authorList>
            <person name="Hwang C.Y."/>
            <person name="Cho E.-S."/>
            <person name="Seo M.-J."/>
        </authorList>
    </citation>
    <scope>NUCLEOTIDE SEQUENCE [LARGE SCALE GENOMIC DNA]</scope>
    <source>
        <strain evidence="3 4">MBLA0158</strain>
    </source>
</reference>